<name>A0A9X7W2A4_9BACL</name>
<keyword evidence="1" id="KW-0482">Metalloprotease</keyword>
<dbReference type="EMBL" id="CP071182">
    <property type="protein sequence ID" value="QSO49030.1"/>
    <property type="molecule type" value="Genomic_DNA"/>
</dbReference>
<reference evidence="4 5" key="1">
    <citation type="submission" date="2021-02" db="EMBL/GenBank/DDBJ databases">
        <title>Alicyclobacillus curvatus sp. nov. and Alicyclobacillus mengziensis sp. nov., two acidophilic bacteria isolated from acid mine drainage.</title>
        <authorList>
            <person name="Huang Y."/>
        </authorList>
    </citation>
    <scope>NUCLEOTIDE SEQUENCE [LARGE SCALE GENOMIC DNA]</scope>
    <source>
        <strain evidence="4 5">S30H14</strain>
    </source>
</reference>
<sequence>MRGWYFLRCNRLQWSKRRLQPLYQPTRGVAWKGRAQLSNVEKLVQDFRNEVARILHFEEAMYLMEWDLRTGAPKRGVPLRAEAIGTLSDEVFRAKTSPRMESYLNRLSDPDVFATLDSVTAGTVRELKRQFDRDKAIPADRKKAFVMLTSEAQSVWEEAKETSDFELFRPYLERIVDMQLEFIDYWGFENDPYDTLLHHFEPGLTVAELDPIFRNLRQETVRLLQDIVASGVRPEVGPLLQDFPIWQQRELSTELLLYMGFDFSAGRLDTTVHPFMSSINRYDARVTTMYVKNDLRSSVFSTIHEGGHALYEQGIADELIGTPLCTGTSMGMHESQSRFYENMIGRSMEFWETKYPSLLERFPTLSGMSLEAFYAAINEVQPSLVRIDADEVTYNLHIMIRYEIEKALINRSVKVAELPLVWGEKMQDYLGVVPPNDALGVLQDVHWSGGDFGYFPSYTLGNIYAAQIREALHRDIPDYMSEVLQGHLLGIKNWLNDKVHRFGKLLGPREILQQVTGQGIDSGALVRYLNDKYRPLYHI</sequence>
<feature type="binding site" evidence="2">
    <location>
        <position position="304"/>
    </location>
    <ligand>
        <name>Zn(2+)</name>
        <dbReference type="ChEBI" id="CHEBI:29105"/>
        <note>catalytic</note>
    </ligand>
</feature>
<dbReference type="Proteomes" id="UP000663505">
    <property type="component" value="Chromosome"/>
</dbReference>
<dbReference type="InterPro" id="IPR001333">
    <property type="entry name" value="Peptidase_M32_Taq"/>
</dbReference>
<gene>
    <name evidence="4" type="ORF">JZ786_08930</name>
</gene>
<dbReference type="SUPFAM" id="SSF55486">
    <property type="entry name" value="Metalloproteases ('zincins'), catalytic domain"/>
    <property type="match status" value="1"/>
</dbReference>
<comment type="catalytic activity">
    <reaction evidence="1">
        <text>Release of a C-terminal amino acid with broad specificity, except for -Pro.</text>
        <dbReference type="EC" id="3.4.17.19"/>
    </reaction>
</comment>
<dbReference type="EC" id="3.4.17.19" evidence="1"/>
<protein>
    <recommendedName>
        <fullName evidence="1">Metal-dependent carboxypeptidase</fullName>
        <ecNumber evidence="1">3.4.17.19</ecNumber>
    </recommendedName>
</protein>
<evidence type="ECO:0000313" key="5">
    <source>
        <dbReference type="Proteomes" id="UP000663505"/>
    </source>
</evidence>
<dbReference type="PANTHER" id="PTHR34217:SF1">
    <property type="entry name" value="CARBOXYPEPTIDASE 1"/>
    <property type="match status" value="1"/>
</dbReference>
<organism evidence="4 5">
    <name type="scientific">Alicyclobacillus mengziensis</name>
    <dbReference type="NCBI Taxonomy" id="2931921"/>
    <lineage>
        <taxon>Bacteria</taxon>
        <taxon>Bacillati</taxon>
        <taxon>Bacillota</taxon>
        <taxon>Bacilli</taxon>
        <taxon>Bacillales</taxon>
        <taxon>Alicyclobacillaceae</taxon>
        <taxon>Alicyclobacillus</taxon>
    </lineage>
</organism>
<dbReference type="KEGG" id="afx:JZ786_08930"/>
<dbReference type="PANTHER" id="PTHR34217">
    <property type="entry name" value="METAL-DEPENDENT CARBOXYPEPTIDASE"/>
    <property type="match status" value="1"/>
</dbReference>
<proteinExistence type="inferred from homology"/>
<dbReference type="Pfam" id="PF02074">
    <property type="entry name" value="Peptidase_M32"/>
    <property type="match status" value="1"/>
</dbReference>
<feature type="binding site" evidence="2">
    <location>
        <position position="308"/>
    </location>
    <ligand>
        <name>Zn(2+)</name>
        <dbReference type="ChEBI" id="CHEBI:29105"/>
        <note>catalytic</note>
    </ligand>
</feature>
<feature type="binding site" evidence="2">
    <location>
        <position position="334"/>
    </location>
    <ligand>
        <name>Zn(2+)</name>
        <dbReference type="ChEBI" id="CHEBI:29105"/>
        <note>catalytic</note>
    </ligand>
</feature>
<comment type="cofactor">
    <cofactor evidence="2">
        <name>Zn(2+)</name>
        <dbReference type="ChEBI" id="CHEBI:29105"/>
    </cofactor>
    <text evidence="2">Binds 1 zinc ion per subunit.</text>
</comment>
<keyword evidence="1" id="KW-0645">Protease</keyword>
<dbReference type="PIRSF" id="PIRSF006615">
    <property type="entry name" value="Zn_crbxpep_Taq"/>
    <property type="match status" value="1"/>
</dbReference>
<dbReference type="GO" id="GO:0046872">
    <property type="term" value="F:metal ion binding"/>
    <property type="evidence" value="ECO:0007669"/>
    <property type="project" value="UniProtKB-KW"/>
</dbReference>
<dbReference type="CDD" id="cd06460">
    <property type="entry name" value="M32_Taq"/>
    <property type="match status" value="1"/>
</dbReference>
<dbReference type="AlphaFoldDB" id="A0A9X7W2A4"/>
<comment type="function">
    <text evidence="1">Broad specificity carboxypetidase that releases amino acids sequentially from the C-terminus, including neutral, aromatic, polar and basic residues.</text>
</comment>
<evidence type="ECO:0000256" key="2">
    <source>
        <dbReference type="PIRSR" id="PIRSR006615-1"/>
    </source>
</evidence>
<feature type="active site" description="Proton donor/acceptor" evidence="3">
    <location>
        <position position="305"/>
    </location>
</feature>
<keyword evidence="1 4" id="KW-0121">Carboxypeptidase</keyword>
<evidence type="ECO:0000256" key="1">
    <source>
        <dbReference type="PIRNR" id="PIRNR006615"/>
    </source>
</evidence>
<evidence type="ECO:0000256" key="3">
    <source>
        <dbReference type="PIRSR" id="PIRSR006615-2"/>
    </source>
</evidence>
<keyword evidence="1" id="KW-0378">Hydrolase</keyword>
<comment type="similarity">
    <text evidence="1">Belongs to the peptidase M32 family.</text>
</comment>
<keyword evidence="2" id="KW-0862">Zinc</keyword>
<dbReference type="PRINTS" id="PR00998">
    <property type="entry name" value="CRBOXYPTASET"/>
</dbReference>
<accession>A0A9X7W2A4</accession>
<dbReference type="GO" id="GO:0006508">
    <property type="term" value="P:proteolysis"/>
    <property type="evidence" value="ECO:0007669"/>
    <property type="project" value="UniProtKB-UniRule"/>
</dbReference>
<dbReference type="GO" id="GO:0004181">
    <property type="term" value="F:metallocarboxypeptidase activity"/>
    <property type="evidence" value="ECO:0007669"/>
    <property type="project" value="UniProtKB-UniRule"/>
</dbReference>
<evidence type="ECO:0000313" key="4">
    <source>
        <dbReference type="EMBL" id="QSO49030.1"/>
    </source>
</evidence>
<dbReference type="PROSITE" id="PS52034">
    <property type="entry name" value="PEPTIDASE_M32"/>
    <property type="match status" value="1"/>
</dbReference>
<dbReference type="Gene3D" id="1.10.1370.30">
    <property type="match status" value="1"/>
</dbReference>
<keyword evidence="5" id="KW-1185">Reference proteome</keyword>
<keyword evidence="1 2" id="KW-0479">Metal-binding</keyword>